<dbReference type="GO" id="GO:0016705">
    <property type="term" value="F:oxidoreductase activity, acting on paired donors, with incorporation or reduction of molecular oxygen"/>
    <property type="evidence" value="ECO:0007669"/>
    <property type="project" value="InterPro"/>
</dbReference>
<keyword evidence="5" id="KW-0560">Oxidoreductase</keyword>
<comment type="similarity">
    <text evidence="2">Belongs to the cytochrome P450 family.</text>
</comment>
<keyword evidence="6" id="KW-0408">Iron</keyword>
<reference evidence="9" key="1">
    <citation type="journal article" date="2016" name="Genome Announc.">
        <title>Draft genome sequences of fungus Aspergillus calidoustus.</title>
        <authorList>
            <person name="Horn F."/>
            <person name="Linde J."/>
            <person name="Mattern D.J."/>
            <person name="Walther G."/>
            <person name="Guthke R."/>
            <person name="Scherlach K."/>
            <person name="Martin K."/>
            <person name="Brakhage A.A."/>
            <person name="Petzke L."/>
            <person name="Valiante V."/>
        </authorList>
    </citation>
    <scope>NUCLEOTIDE SEQUENCE [LARGE SCALE GENOMIC DNA]</scope>
    <source>
        <strain evidence="9">SF006504</strain>
    </source>
</reference>
<dbReference type="SUPFAM" id="SSF48264">
    <property type="entry name" value="Cytochrome P450"/>
    <property type="match status" value="1"/>
</dbReference>
<dbReference type="STRING" id="454130.A0A0U5GP39"/>
<keyword evidence="3" id="KW-0349">Heme</keyword>
<keyword evidence="7" id="KW-0503">Monooxygenase</keyword>
<evidence type="ECO:0000256" key="6">
    <source>
        <dbReference type="ARBA" id="ARBA00023004"/>
    </source>
</evidence>
<protein>
    <recommendedName>
        <fullName evidence="10">Cytochrome P450</fullName>
    </recommendedName>
</protein>
<name>A0A0U5GP39_ASPCI</name>
<dbReference type="Proteomes" id="UP000054771">
    <property type="component" value="Unassembled WGS sequence"/>
</dbReference>
<evidence type="ECO:0000256" key="1">
    <source>
        <dbReference type="ARBA" id="ARBA00001971"/>
    </source>
</evidence>
<dbReference type="GO" id="GO:0004497">
    <property type="term" value="F:monooxygenase activity"/>
    <property type="evidence" value="ECO:0007669"/>
    <property type="project" value="UniProtKB-KW"/>
</dbReference>
<evidence type="ECO:0000256" key="3">
    <source>
        <dbReference type="ARBA" id="ARBA00022617"/>
    </source>
</evidence>
<evidence type="ECO:0000313" key="9">
    <source>
        <dbReference type="Proteomes" id="UP000054771"/>
    </source>
</evidence>
<dbReference type="InterPro" id="IPR050364">
    <property type="entry name" value="Cytochrome_P450_fung"/>
</dbReference>
<evidence type="ECO:0000313" key="8">
    <source>
        <dbReference type="EMBL" id="CEL02548.1"/>
    </source>
</evidence>
<dbReference type="Pfam" id="PF00067">
    <property type="entry name" value="p450"/>
    <property type="match status" value="1"/>
</dbReference>
<dbReference type="PRINTS" id="PR00463">
    <property type="entry name" value="EP450I"/>
</dbReference>
<evidence type="ECO:0000256" key="2">
    <source>
        <dbReference type="ARBA" id="ARBA00010617"/>
    </source>
</evidence>
<organism evidence="8 9">
    <name type="scientific">Aspergillus calidoustus</name>
    <dbReference type="NCBI Taxonomy" id="454130"/>
    <lineage>
        <taxon>Eukaryota</taxon>
        <taxon>Fungi</taxon>
        <taxon>Dikarya</taxon>
        <taxon>Ascomycota</taxon>
        <taxon>Pezizomycotina</taxon>
        <taxon>Eurotiomycetes</taxon>
        <taxon>Eurotiomycetidae</taxon>
        <taxon>Eurotiales</taxon>
        <taxon>Aspergillaceae</taxon>
        <taxon>Aspergillus</taxon>
        <taxon>Aspergillus subgen. Nidulantes</taxon>
    </lineage>
</organism>
<proteinExistence type="inferred from homology"/>
<dbReference type="OMA" id="SWIIHAI"/>
<evidence type="ECO:0000256" key="4">
    <source>
        <dbReference type="ARBA" id="ARBA00022723"/>
    </source>
</evidence>
<dbReference type="InterPro" id="IPR036396">
    <property type="entry name" value="Cyt_P450_sf"/>
</dbReference>
<comment type="cofactor">
    <cofactor evidence="1">
        <name>heme</name>
        <dbReference type="ChEBI" id="CHEBI:30413"/>
    </cofactor>
</comment>
<sequence length="128" mass="14068">MEHPFLVFVPCSWIIHAIPAIDRLPESSPRPNGVNQPSYVSNLLGSDLGLGTEDKEAIKWTAVSLYAAGSDSTVAILMSLILALAMFPEVQVRAQEEIDRAIGKDASQLPTFSDRKHMPYNDGIMKEE</sequence>
<evidence type="ECO:0008006" key="10">
    <source>
        <dbReference type="Google" id="ProtNLM"/>
    </source>
</evidence>
<evidence type="ECO:0000256" key="5">
    <source>
        <dbReference type="ARBA" id="ARBA00023002"/>
    </source>
</evidence>
<dbReference type="InterPro" id="IPR001128">
    <property type="entry name" value="Cyt_P450"/>
</dbReference>
<dbReference type="Gene3D" id="1.10.630.10">
    <property type="entry name" value="Cytochrome P450"/>
    <property type="match status" value="1"/>
</dbReference>
<dbReference type="GO" id="GO:0020037">
    <property type="term" value="F:heme binding"/>
    <property type="evidence" value="ECO:0007669"/>
    <property type="project" value="InterPro"/>
</dbReference>
<gene>
    <name evidence="8" type="ORF">ASPCAL03717</name>
</gene>
<keyword evidence="4" id="KW-0479">Metal-binding</keyword>
<dbReference type="EMBL" id="CDMC01000003">
    <property type="protein sequence ID" value="CEL02548.1"/>
    <property type="molecule type" value="Genomic_DNA"/>
</dbReference>
<keyword evidence="9" id="KW-1185">Reference proteome</keyword>
<dbReference type="OrthoDB" id="1103324at2759"/>
<evidence type="ECO:0000256" key="7">
    <source>
        <dbReference type="ARBA" id="ARBA00023033"/>
    </source>
</evidence>
<dbReference type="InterPro" id="IPR002401">
    <property type="entry name" value="Cyt_P450_E_grp-I"/>
</dbReference>
<dbReference type="GO" id="GO:0005506">
    <property type="term" value="F:iron ion binding"/>
    <property type="evidence" value="ECO:0007669"/>
    <property type="project" value="InterPro"/>
</dbReference>
<dbReference type="PANTHER" id="PTHR46300">
    <property type="entry name" value="P450, PUTATIVE (EUROFUNG)-RELATED-RELATED"/>
    <property type="match status" value="1"/>
</dbReference>
<dbReference type="PANTHER" id="PTHR46300:SF7">
    <property type="entry name" value="P450, PUTATIVE (EUROFUNG)-RELATED"/>
    <property type="match status" value="1"/>
</dbReference>
<accession>A0A0U5GP39</accession>
<dbReference type="AlphaFoldDB" id="A0A0U5GP39"/>